<dbReference type="AlphaFoldDB" id="A0A812YR06"/>
<evidence type="ECO:0000313" key="4">
    <source>
        <dbReference type="Proteomes" id="UP000601435"/>
    </source>
</evidence>
<reference evidence="3" key="1">
    <citation type="submission" date="2021-02" db="EMBL/GenBank/DDBJ databases">
        <authorList>
            <person name="Dougan E. K."/>
            <person name="Rhodes N."/>
            <person name="Thang M."/>
            <person name="Chan C."/>
        </authorList>
    </citation>
    <scope>NUCLEOTIDE SEQUENCE</scope>
</reference>
<comment type="caution">
    <text evidence="3">The sequence shown here is derived from an EMBL/GenBank/DDBJ whole genome shotgun (WGS) entry which is preliminary data.</text>
</comment>
<feature type="compositionally biased region" description="Basic and acidic residues" evidence="2">
    <location>
        <begin position="147"/>
        <end position="167"/>
    </location>
</feature>
<feature type="coiled-coil region" evidence="1">
    <location>
        <begin position="45"/>
        <end position="72"/>
    </location>
</feature>
<sequence length="270" mass="30325">MFNDLQKLDDLVNLFHHDAQVAFVPFAAIAIQNCCVAGIQNLREHERARTENHRLRERVKQLNMIQKNLLKQVSVLLTEREELKRLVEKRPSSRRGRAVSSTSSCVSLHVGDLASAIRNGTKSAELSLSDSHLAQESGDDGLQEVPETARSRPHEESPERSVSRDSGLRWQCSSQELLRQIRLAGYPAARAAIASQKVNGSRGRRTSQGNGRSNPASPLRAKAEEEDFMTSYARHIKAYNLRQNVEKWAIFVQPNEYAMNAFLEIGEKLG</sequence>
<accession>A0A812YR06</accession>
<proteinExistence type="predicted"/>
<evidence type="ECO:0000256" key="1">
    <source>
        <dbReference type="SAM" id="Coils"/>
    </source>
</evidence>
<feature type="compositionally biased region" description="Polar residues" evidence="2">
    <location>
        <begin position="206"/>
        <end position="216"/>
    </location>
</feature>
<organism evidence="3 4">
    <name type="scientific">Symbiodinium necroappetens</name>
    <dbReference type="NCBI Taxonomy" id="1628268"/>
    <lineage>
        <taxon>Eukaryota</taxon>
        <taxon>Sar</taxon>
        <taxon>Alveolata</taxon>
        <taxon>Dinophyceae</taxon>
        <taxon>Suessiales</taxon>
        <taxon>Symbiodiniaceae</taxon>
        <taxon>Symbiodinium</taxon>
    </lineage>
</organism>
<dbReference type="OrthoDB" id="435256at2759"/>
<feature type="region of interest" description="Disordered" evidence="2">
    <location>
        <begin position="194"/>
        <end position="221"/>
    </location>
</feature>
<evidence type="ECO:0000256" key="2">
    <source>
        <dbReference type="SAM" id="MobiDB-lite"/>
    </source>
</evidence>
<dbReference type="Proteomes" id="UP000601435">
    <property type="component" value="Unassembled WGS sequence"/>
</dbReference>
<evidence type="ECO:0000313" key="3">
    <source>
        <dbReference type="EMBL" id="CAE7788577.1"/>
    </source>
</evidence>
<feature type="region of interest" description="Disordered" evidence="2">
    <location>
        <begin position="134"/>
        <end position="168"/>
    </location>
</feature>
<keyword evidence="1" id="KW-0175">Coiled coil</keyword>
<protein>
    <submittedName>
        <fullName evidence="3">Uncharacterized protein</fullName>
    </submittedName>
</protein>
<gene>
    <name evidence="3" type="ORF">SNEC2469_LOCUS23153</name>
</gene>
<keyword evidence="4" id="KW-1185">Reference proteome</keyword>
<name>A0A812YR06_9DINO</name>
<dbReference type="EMBL" id="CAJNJA010042919">
    <property type="protein sequence ID" value="CAE7788577.1"/>
    <property type="molecule type" value="Genomic_DNA"/>
</dbReference>